<dbReference type="EMBL" id="PYGA01000001">
    <property type="protein sequence ID" value="PSL00707.1"/>
    <property type="molecule type" value="Genomic_DNA"/>
</dbReference>
<gene>
    <name evidence="2" type="ORF">CLV63_101181</name>
</gene>
<keyword evidence="3" id="KW-1185">Reference proteome</keyword>
<evidence type="ECO:0000256" key="1">
    <source>
        <dbReference type="SAM" id="Phobius"/>
    </source>
</evidence>
<feature type="transmembrane region" description="Helical" evidence="1">
    <location>
        <begin position="158"/>
        <end position="177"/>
    </location>
</feature>
<dbReference type="OrthoDB" id="4808449at2"/>
<protein>
    <submittedName>
        <fullName evidence="2">Uncharacterized protein with HXXEE motif</fullName>
    </submittedName>
</protein>
<evidence type="ECO:0000313" key="3">
    <source>
        <dbReference type="Proteomes" id="UP000240542"/>
    </source>
</evidence>
<accession>A0A2P8DU08</accession>
<feature type="transmembrane region" description="Helical" evidence="1">
    <location>
        <begin position="119"/>
        <end position="138"/>
    </location>
</feature>
<dbReference type="Pfam" id="PF13787">
    <property type="entry name" value="HXXEE"/>
    <property type="match status" value="1"/>
</dbReference>
<dbReference type="InterPro" id="IPR025671">
    <property type="entry name" value="HXXEE"/>
</dbReference>
<proteinExistence type="predicted"/>
<keyword evidence="1" id="KW-0472">Membrane</keyword>
<name>A0A2P8DU08_9ACTN</name>
<dbReference type="Proteomes" id="UP000240542">
    <property type="component" value="Unassembled WGS sequence"/>
</dbReference>
<dbReference type="RefSeq" id="WP_106580904.1">
    <property type="nucleotide sequence ID" value="NZ_PYGA01000001.1"/>
</dbReference>
<keyword evidence="1" id="KW-1133">Transmembrane helix</keyword>
<comment type="caution">
    <text evidence="2">The sequence shown here is derived from an EMBL/GenBank/DDBJ whole genome shotgun (WGS) entry which is preliminary data.</text>
</comment>
<reference evidence="2 3" key="1">
    <citation type="submission" date="2018-03" db="EMBL/GenBank/DDBJ databases">
        <title>Genomic Encyclopedia of Archaeal and Bacterial Type Strains, Phase II (KMG-II): from individual species to whole genera.</title>
        <authorList>
            <person name="Goeker M."/>
        </authorList>
    </citation>
    <scope>NUCLEOTIDE SEQUENCE [LARGE SCALE GENOMIC DNA]</scope>
    <source>
        <strain evidence="2 3">DSM 45312</strain>
    </source>
</reference>
<dbReference type="AlphaFoldDB" id="A0A2P8DU08"/>
<organism evidence="2 3">
    <name type="scientific">Murinocardiopsis flavida</name>
    <dbReference type="NCBI Taxonomy" id="645275"/>
    <lineage>
        <taxon>Bacteria</taxon>
        <taxon>Bacillati</taxon>
        <taxon>Actinomycetota</taxon>
        <taxon>Actinomycetes</taxon>
        <taxon>Streptosporangiales</taxon>
        <taxon>Nocardiopsidaceae</taxon>
        <taxon>Murinocardiopsis</taxon>
    </lineage>
</organism>
<sequence length="194" mass="21055">MPPPTTTTRPVPPAATWGLLAAFVLHDLEELWTMAEWRNRRSEELRTHYPWLPERATALLRTDQEHMATAIGLMGLITAAAAADGARTGGRSGFYQWMLTGFGLHAGSHLALSAAWRGYTPGVVTAPLVVAPFSAWALRTLHRHGVLRPMTVGDTVRSVAMAPALIVGVHAAASGIVRARRALRSRRAAGRRTR</sequence>
<keyword evidence="1" id="KW-0812">Transmembrane</keyword>
<evidence type="ECO:0000313" key="2">
    <source>
        <dbReference type="EMBL" id="PSL00707.1"/>
    </source>
</evidence>